<dbReference type="SUPFAM" id="SSF52540">
    <property type="entry name" value="P-loop containing nucleoside triphosphate hydrolases"/>
    <property type="match status" value="1"/>
</dbReference>
<accession>A0A402AT06</accession>
<evidence type="ECO:0000256" key="4">
    <source>
        <dbReference type="SAM" id="MobiDB-lite"/>
    </source>
</evidence>
<dbReference type="InterPro" id="IPR027417">
    <property type="entry name" value="P-loop_NTPase"/>
</dbReference>
<sequence length="264" mass="29230">MKKGVYKQLNLTHLEAALPHVLNAARHEQWTYEMLLERALAAELDGREQKAIARRLKAARIPGKKTLDGFDFSFQPTLSERRLRELADLSFVRTCTNVVFLGPPGTGKTHLSLALADRALAAGHSVLFTTLAELAQALESASHPGLMRQRLRRYIAPSLLVIDEVGYTKLSQEQAHHFFELVTARYEHGSIILTSNTSFAQWGALLGDEVLATALLDRLLHHAEVIPINGRSYRMKERQTERTSLSASPEVALSATGGKSTGVR</sequence>
<name>A0A402AT06_9CHLR</name>
<dbReference type="SMART" id="SM00382">
    <property type="entry name" value="AAA"/>
    <property type="match status" value="1"/>
</dbReference>
<feature type="region of interest" description="Disordered" evidence="4">
    <location>
        <begin position="237"/>
        <end position="264"/>
    </location>
</feature>
<dbReference type="Gene3D" id="3.40.50.300">
    <property type="entry name" value="P-loop containing nucleotide triphosphate hydrolases"/>
    <property type="match status" value="1"/>
</dbReference>
<dbReference type="EMBL" id="BIFS01000001">
    <property type="protein sequence ID" value="GCE16987.1"/>
    <property type="molecule type" value="Genomic_DNA"/>
</dbReference>
<evidence type="ECO:0000256" key="2">
    <source>
        <dbReference type="ARBA" id="ARBA00022741"/>
    </source>
</evidence>
<dbReference type="EMBL" id="BIFS01000001">
    <property type="protein sequence ID" value="GCE21930.1"/>
    <property type="molecule type" value="Genomic_DNA"/>
</dbReference>
<dbReference type="Proteomes" id="UP000287188">
    <property type="component" value="Unassembled WGS sequence"/>
</dbReference>
<dbReference type="EMBL" id="BIFS01000002">
    <property type="protein sequence ID" value="GCE22212.1"/>
    <property type="molecule type" value="Genomic_DNA"/>
</dbReference>
<evidence type="ECO:0000313" key="11">
    <source>
        <dbReference type="EMBL" id="GCE23246.1"/>
    </source>
</evidence>
<dbReference type="PRINTS" id="PR00300">
    <property type="entry name" value="CLPPROTEASEA"/>
</dbReference>
<dbReference type="PANTHER" id="PTHR30050:SF4">
    <property type="entry name" value="ATP-BINDING PROTEIN RV3427C IN INSERTION SEQUENCE-RELATED"/>
    <property type="match status" value="1"/>
</dbReference>
<protein>
    <submittedName>
        <fullName evidence="9">ATPase AAA</fullName>
    </submittedName>
</protein>
<comment type="caution">
    <text evidence="9">The sequence shown here is derived from an EMBL/GenBank/DDBJ whole genome shotgun (WGS) entry which is preliminary data.</text>
</comment>
<dbReference type="PANTHER" id="PTHR30050">
    <property type="entry name" value="CHROMOSOMAL REPLICATION INITIATOR PROTEIN DNAA"/>
    <property type="match status" value="1"/>
</dbReference>
<dbReference type="InterPro" id="IPR001270">
    <property type="entry name" value="ClpA/B"/>
</dbReference>
<evidence type="ECO:0000256" key="1">
    <source>
        <dbReference type="ARBA" id="ARBA00008059"/>
    </source>
</evidence>
<evidence type="ECO:0000313" key="6">
    <source>
        <dbReference type="EMBL" id="GCE16987.1"/>
    </source>
</evidence>
<dbReference type="OrthoDB" id="8064373at2"/>
<dbReference type="EMBL" id="BIFS01000001">
    <property type="protein sequence ID" value="GCE19557.1"/>
    <property type="molecule type" value="Genomic_DNA"/>
</dbReference>
<keyword evidence="12" id="KW-1185">Reference proteome</keyword>
<dbReference type="InterPro" id="IPR047661">
    <property type="entry name" value="IstB"/>
</dbReference>
<evidence type="ECO:0000256" key="3">
    <source>
        <dbReference type="ARBA" id="ARBA00022840"/>
    </source>
</evidence>
<keyword evidence="3" id="KW-0067">ATP-binding</keyword>
<dbReference type="PIRSF" id="PIRSF003073">
    <property type="entry name" value="DNAC_TnpB_IstB"/>
    <property type="match status" value="1"/>
</dbReference>
<dbReference type="InterPro" id="IPR028350">
    <property type="entry name" value="DNAC/IstB-like"/>
</dbReference>
<evidence type="ECO:0000313" key="10">
    <source>
        <dbReference type="EMBL" id="GCE22252.1"/>
    </source>
</evidence>
<evidence type="ECO:0000259" key="5">
    <source>
        <dbReference type="SMART" id="SM00382"/>
    </source>
</evidence>
<reference evidence="9" key="2">
    <citation type="journal article" date="2019" name="Int. J. Syst. Evol. Microbiol.">
        <title>Tengunoibacter tsumagoiensis gen. nov., sp. nov., Dictyobacter kobayashii sp. nov., Dictyobacter alpinus sp. nov., and description of Dictyobacteraceae fam. nov. within the order Ktedonobacterales isolated from Tengu-no-mugimeshi, a soil-like granular mass of micro-organisms, and emended descriptions of the genera Ktedonobacter and Dictyobacter.</title>
        <authorList>
            <person name="Wang C."/>
            <person name="Zheng Y."/>
            <person name="Sakai Y."/>
            <person name="Toyoda A."/>
            <person name="Minakuchi Y."/>
            <person name="Abe K."/>
            <person name="Yokota A."/>
            <person name="Yabe S."/>
        </authorList>
    </citation>
    <scope>NUCLEOTIDE SEQUENCE</scope>
    <source>
        <strain evidence="9">Uno11</strain>
    </source>
</reference>
<dbReference type="CDD" id="cd00009">
    <property type="entry name" value="AAA"/>
    <property type="match status" value="1"/>
</dbReference>
<dbReference type="GO" id="GO:0005524">
    <property type="term" value="F:ATP binding"/>
    <property type="evidence" value="ECO:0007669"/>
    <property type="project" value="UniProtKB-KW"/>
</dbReference>
<reference evidence="12" key="1">
    <citation type="submission" date="2018-12" db="EMBL/GenBank/DDBJ databases">
        <title>Tengunoibacter tsumagoiensis gen. nov., sp. nov., Dictyobacter kobayashii sp. nov., D. alpinus sp. nov., and D. joshuensis sp. nov. and description of Dictyobacteraceae fam. nov. within the order Ktedonobacterales isolated from Tengu-no-mugimeshi.</title>
        <authorList>
            <person name="Wang C.M."/>
            <person name="Zheng Y."/>
            <person name="Sakai Y."/>
            <person name="Toyoda A."/>
            <person name="Minakuchi Y."/>
            <person name="Abe K."/>
            <person name="Yokota A."/>
            <person name="Yabe S."/>
        </authorList>
    </citation>
    <scope>NUCLEOTIDE SEQUENCE [LARGE SCALE GENOMIC DNA]</scope>
    <source>
        <strain evidence="12">Uno11</strain>
    </source>
</reference>
<dbReference type="NCBIfam" id="NF038214">
    <property type="entry name" value="IS21_help_AAA"/>
    <property type="match status" value="1"/>
</dbReference>
<dbReference type="EMBL" id="BIFS01000002">
    <property type="protein sequence ID" value="GCE22252.1"/>
    <property type="molecule type" value="Genomic_DNA"/>
</dbReference>
<dbReference type="InterPro" id="IPR003593">
    <property type="entry name" value="AAA+_ATPase"/>
</dbReference>
<dbReference type="AlphaFoldDB" id="A0A402AT06"/>
<evidence type="ECO:0000313" key="9">
    <source>
        <dbReference type="EMBL" id="GCE22212.1"/>
    </source>
</evidence>
<evidence type="ECO:0000313" key="7">
    <source>
        <dbReference type="EMBL" id="GCE19557.1"/>
    </source>
</evidence>
<dbReference type="EMBL" id="BIFS01000002">
    <property type="protein sequence ID" value="GCE23246.1"/>
    <property type="molecule type" value="Genomic_DNA"/>
</dbReference>
<gene>
    <name evidence="6" type="ORF">KDK_07870</name>
    <name evidence="7" type="ORF">KDK_33570</name>
    <name evidence="8" type="ORF">KDK_57300</name>
    <name evidence="9" type="ORF">KDK_60120</name>
    <name evidence="10" type="ORF">KDK_60520</name>
    <name evidence="11" type="ORF">KDK_70460</name>
</gene>
<dbReference type="GO" id="GO:0006260">
    <property type="term" value="P:DNA replication"/>
    <property type="evidence" value="ECO:0007669"/>
    <property type="project" value="TreeGrafter"/>
</dbReference>
<evidence type="ECO:0000313" key="8">
    <source>
        <dbReference type="EMBL" id="GCE21930.1"/>
    </source>
</evidence>
<keyword evidence="2" id="KW-0547">Nucleotide-binding</keyword>
<dbReference type="RefSeq" id="WP_126548762.1">
    <property type="nucleotide sequence ID" value="NZ_BIFS01000001.1"/>
</dbReference>
<organism evidence="9 12">
    <name type="scientific">Dictyobacter kobayashii</name>
    <dbReference type="NCBI Taxonomy" id="2014872"/>
    <lineage>
        <taxon>Bacteria</taxon>
        <taxon>Bacillati</taxon>
        <taxon>Chloroflexota</taxon>
        <taxon>Ktedonobacteria</taxon>
        <taxon>Ktedonobacterales</taxon>
        <taxon>Dictyobacteraceae</taxon>
        <taxon>Dictyobacter</taxon>
    </lineage>
</organism>
<feature type="domain" description="AAA+ ATPase" evidence="5">
    <location>
        <begin position="94"/>
        <end position="227"/>
    </location>
</feature>
<evidence type="ECO:0000313" key="12">
    <source>
        <dbReference type="Proteomes" id="UP000287188"/>
    </source>
</evidence>
<comment type="similarity">
    <text evidence="1">Belongs to the IS21/IS1162 putative ATP-binding protein family.</text>
</comment>
<dbReference type="Pfam" id="PF01695">
    <property type="entry name" value="IstB_IS21"/>
    <property type="match status" value="1"/>
</dbReference>
<dbReference type="InterPro" id="IPR002611">
    <property type="entry name" value="IstB_ATP-bd"/>
</dbReference>
<proteinExistence type="inferred from homology"/>